<dbReference type="InterPro" id="IPR050534">
    <property type="entry name" value="Coronavir_polyprotein_1ab"/>
</dbReference>
<dbReference type="PANTHER" id="PTHR43788:SF6">
    <property type="entry name" value="DNA HELICASE B"/>
    <property type="match status" value="1"/>
</dbReference>
<keyword evidence="2" id="KW-0067">ATP-binding</keyword>
<dbReference type="EMBL" id="AYUF01000492">
    <property type="protein sequence ID" value="ETK00991.1"/>
    <property type="molecule type" value="Genomic_DNA"/>
</dbReference>
<dbReference type="CDD" id="cd18809">
    <property type="entry name" value="SF1_C_RecD"/>
    <property type="match status" value="1"/>
</dbReference>
<dbReference type="PANTHER" id="PTHR43788">
    <property type="entry name" value="DNA2/NAM7 HELICASE FAMILY MEMBER"/>
    <property type="match status" value="1"/>
</dbReference>
<keyword evidence="4" id="KW-0540">Nuclease</keyword>
<dbReference type="CDD" id="cd17933">
    <property type="entry name" value="DEXSc_RecD-like"/>
    <property type="match status" value="1"/>
</dbReference>
<dbReference type="Proteomes" id="UP000018837">
    <property type="component" value="Unassembled WGS sequence"/>
</dbReference>
<evidence type="ECO:0000256" key="1">
    <source>
        <dbReference type="ARBA" id="ARBA00022741"/>
    </source>
</evidence>
<dbReference type="SUPFAM" id="SSF52540">
    <property type="entry name" value="P-loop containing nucleoside triphosphate hydrolases"/>
    <property type="match status" value="1"/>
</dbReference>
<dbReference type="AlphaFoldDB" id="W2C3F9"/>
<dbReference type="InterPro" id="IPR027785">
    <property type="entry name" value="UvrD-like_helicase_C"/>
</dbReference>
<dbReference type="Gene3D" id="3.40.50.300">
    <property type="entry name" value="P-loop containing nucleotide triphosphate hydrolases"/>
    <property type="match status" value="2"/>
</dbReference>
<proteinExistence type="predicted"/>
<dbReference type="GO" id="GO:0005524">
    <property type="term" value="F:ATP binding"/>
    <property type="evidence" value="ECO:0007669"/>
    <property type="project" value="UniProtKB-KW"/>
</dbReference>
<sequence>MVDKYIYKKISEYFPYEPTEEQQKAIAAIAAFAADTTPRSLLILRGYAGTGKTSVLGAVVKALHAMERPSVLLAPTGRAAKVFAEYAERDAFTIHKKIYRQKSFSNDFGSFSLGKNLQKNTLFIVDEASMISNESAGQNAFGSGHLLDDLIEYVYEGQGCRLILSGDSAQLPPVMLRESPALSAERLRAYGMEVHEVSLTQVVRQDVDSGILFNATRIRNGLWQSETTRFPVLRVEGFPDIRKVTGEDLIEEIASAYSRDGVDDTIVVCRSNKRAARYNNGIRQYILGREEEIERGDRLMVVKNNYYRWSQAKDAESSFIANGEIVEVLRVRRVTELYGFHFTDVLVRFQDDAAEVELRVLTETLRNESPTLPREDSDRLFYAVLEDYKEVKTKATRMKKMKEDPYFNAVQAKYAYAITCHKAQGGQWRNVFLDIGYLTEEMLGEDFYRWLYTAVTRATGRLYFVNLPPAFEDGGRHGEAAEDF</sequence>
<protein>
    <submittedName>
        <fullName evidence="4">ATP-dependent endonuclease</fullName>
    </submittedName>
</protein>
<evidence type="ECO:0000256" key="2">
    <source>
        <dbReference type="ARBA" id="ARBA00022840"/>
    </source>
</evidence>
<evidence type="ECO:0000313" key="4">
    <source>
        <dbReference type="EMBL" id="ETK00991.1"/>
    </source>
</evidence>
<evidence type="ECO:0000313" key="5">
    <source>
        <dbReference type="Proteomes" id="UP000018837"/>
    </source>
</evidence>
<reference evidence="4 5" key="1">
    <citation type="submission" date="2013-11" db="EMBL/GenBank/DDBJ databases">
        <title>Single cell genomics of uncultured Tannerella BU063 (oral taxon 286).</title>
        <authorList>
            <person name="Beall C.J."/>
            <person name="Campbell A.G."/>
            <person name="Griffen A.L."/>
            <person name="Podar M."/>
            <person name="Leys E.J."/>
        </authorList>
    </citation>
    <scope>NUCLEOTIDE SEQUENCE [LARGE SCALE GENOMIC DNA]</scope>
    <source>
        <strain evidence="4">Cell 2</strain>
    </source>
</reference>
<accession>W2C3F9</accession>
<dbReference type="GO" id="GO:0003678">
    <property type="term" value="F:DNA helicase activity"/>
    <property type="evidence" value="ECO:0007669"/>
    <property type="project" value="UniProtKB-ARBA"/>
</dbReference>
<dbReference type="Pfam" id="PF13604">
    <property type="entry name" value="AAA_30"/>
    <property type="match status" value="1"/>
</dbReference>
<organism evidence="4 5">
    <name type="scientific">Tannerella sp. oral taxon BU063 isolate Cell 2</name>
    <dbReference type="NCBI Taxonomy" id="1411148"/>
    <lineage>
        <taxon>Bacteria</taxon>
        <taxon>Pseudomonadati</taxon>
        <taxon>Bacteroidota</taxon>
        <taxon>Bacteroidia</taxon>
        <taxon>Bacteroidales</taxon>
        <taxon>Tannerellaceae</taxon>
        <taxon>Tannerella</taxon>
    </lineage>
</organism>
<keyword evidence="1" id="KW-0547">Nucleotide-binding</keyword>
<evidence type="ECO:0000259" key="3">
    <source>
        <dbReference type="Pfam" id="PF13538"/>
    </source>
</evidence>
<dbReference type="InterPro" id="IPR027417">
    <property type="entry name" value="P-loop_NTPase"/>
</dbReference>
<keyword evidence="4" id="KW-0378">Hydrolase</keyword>
<feature type="domain" description="UvrD-like helicase C-terminal" evidence="3">
    <location>
        <begin position="414"/>
        <end position="465"/>
    </location>
</feature>
<dbReference type="PATRIC" id="fig|1411148.3.peg.1946"/>
<comment type="caution">
    <text evidence="4">The sequence shown here is derived from an EMBL/GenBank/DDBJ whole genome shotgun (WGS) entry which is preliminary data.</text>
</comment>
<name>W2C3F9_9BACT</name>
<gene>
    <name evidence="4" type="ORF">N425_11825</name>
</gene>
<dbReference type="GO" id="GO:0004519">
    <property type="term" value="F:endonuclease activity"/>
    <property type="evidence" value="ECO:0007669"/>
    <property type="project" value="UniProtKB-KW"/>
</dbReference>
<keyword evidence="4" id="KW-0255">Endonuclease</keyword>
<dbReference type="Pfam" id="PF13538">
    <property type="entry name" value="UvrD_C_2"/>
    <property type="match status" value="1"/>
</dbReference>